<reference evidence="2" key="2">
    <citation type="submission" date="2025-08" db="UniProtKB">
        <authorList>
            <consortium name="RefSeq"/>
        </authorList>
    </citation>
    <scope>IDENTIFICATION</scope>
    <source>
        <tissue evidence="2">Leaf</tissue>
    </source>
</reference>
<sequence>MDSRILGLCVSSKAQSHGEKGRHYARHGKGVLQRWRFCKGSIFDIFTMREALFDGDVVEEKSAIAFAVWWPLLSGGRGDSMRVMMVLREGDARRICDEDDEGARLWRRRCASALGSFDDGVMIQCCEEDARAWCGWLDGGGEAMEVGRVRRRTGGSREGLRHYMFTLGSEIDCDISNQNASSRE</sequence>
<accession>A0A3Q0FB42</accession>
<proteinExistence type="predicted"/>
<organism evidence="1 2">
    <name type="scientific">Vigna radiata var. radiata</name>
    <name type="common">Mung bean</name>
    <name type="synonym">Phaseolus aureus</name>
    <dbReference type="NCBI Taxonomy" id="3916"/>
    <lineage>
        <taxon>Eukaryota</taxon>
        <taxon>Viridiplantae</taxon>
        <taxon>Streptophyta</taxon>
        <taxon>Embryophyta</taxon>
        <taxon>Tracheophyta</taxon>
        <taxon>Spermatophyta</taxon>
        <taxon>Magnoliopsida</taxon>
        <taxon>eudicotyledons</taxon>
        <taxon>Gunneridae</taxon>
        <taxon>Pentapetalae</taxon>
        <taxon>rosids</taxon>
        <taxon>fabids</taxon>
        <taxon>Fabales</taxon>
        <taxon>Fabaceae</taxon>
        <taxon>Papilionoideae</taxon>
        <taxon>50 kb inversion clade</taxon>
        <taxon>NPAAA clade</taxon>
        <taxon>indigoferoid/millettioid clade</taxon>
        <taxon>Phaseoleae</taxon>
        <taxon>Vigna</taxon>
    </lineage>
</organism>
<dbReference type="KEGG" id="vra:111242388"/>
<reference evidence="1" key="1">
    <citation type="journal article" date="2014" name="Nat. Commun.">
        <title>Genome sequence of mungbean and insights into evolution within Vigna species.</title>
        <authorList>
            <person name="Kang Y.J."/>
            <person name="Kim S.K."/>
            <person name="Kim M.Y."/>
            <person name="Lestari P."/>
            <person name="Kim K.H."/>
            <person name="Ha B.K."/>
            <person name="Jun T.H."/>
            <person name="Hwang W.J."/>
            <person name="Lee T."/>
            <person name="Lee J."/>
            <person name="Shim S."/>
            <person name="Yoon M.Y."/>
            <person name="Jang Y.E."/>
            <person name="Han K.S."/>
            <person name="Taeprayoon P."/>
            <person name="Yoon N."/>
            <person name="Somta P."/>
            <person name="Tanya P."/>
            <person name="Kim K.S."/>
            <person name="Gwag J.G."/>
            <person name="Moon J.K."/>
            <person name="Lee Y.H."/>
            <person name="Park B.S."/>
            <person name="Bombarely A."/>
            <person name="Doyle J.J."/>
            <person name="Jackson S.A."/>
            <person name="Schafleitner R."/>
            <person name="Srinives P."/>
            <person name="Varshney R.K."/>
            <person name="Lee S.H."/>
        </authorList>
    </citation>
    <scope>NUCLEOTIDE SEQUENCE [LARGE SCALE GENOMIC DNA]</scope>
    <source>
        <strain evidence="1">cv. VC1973A</strain>
    </source>
</reference>
<evidence type="ECO:0000313" key="2">
    <source>
        <dbReference type="RefSeq" id="XP_022641290.1"/>
    </source>
</evidence>
<keyword evidence="1" id="KW-1185">Reference proteome</keyword>
<dbReference type="AlphaFoldDB" id="A0A3Q0FB42"/>
<name>A0A3Q0FB42_VIGRR</name>
<dbReference type="RefSeq" id="XP_022641290.1">
    <property type="nucleotide sequence ID" value="XM_022785569.1"/>
</dbReference>
<dbReference type="GeneID" id="111242388"/>
<evidence type="ECO:0000313" key="1">
    <source>
        <dbReference type="Proteomes" id="UP000087766"/>
    </source>
</evidence>
<protein>
    <submittedName>
        <fullName evidence="2">Uncharacterized protein LOC111242388</fullName>
    </submittedName>
</protein>
<gene>
    <name evidence="2" type="primary">LOC111242388</name>
</gene>
<dbReference type="Proteomes" id="UP000087766">
    <property type="component" value="Chromosome 8"/>
</dbReference>